<evidence type="ECO:0000313" key="3">
    <source>
        <dbReference type="Proteomes" id="UP000294933"/>
    </source>
</evidence>
<dbReference type="STRING" id="50990.A0A4Y7Q524"/>
<dbReference type="VEuPathDB" id="FungiDB:BD410DRAFT_803755"/>
<dbReference type="InterPro" id="IPR036322">
    <property type="entry name" value="WD40_repeat_dom_sf"/>
</dbReference>
<dbReference type="Proteomes" id="UP000294933">
    <property type="component" value="Unassembled WGS sequence"/>
</dbReference>
<dbReference type="SUPFAM" id="SSF50978">
    <property type="entry name" value="WD40 repeat-like"/>
    <property type="match status" value="1"/>
</dbReference>
<gene>
    <name evidence="2" type="ORF">BD410DRAFT_803755</name>
</gene>
<protein>
    <submittedName>
        <fullName evidence="2">Uncharacterized protein</fullName>
    </submittedName>
</protein>
<dbReference type="AlphaFoldDB" id="A0A4Y7Q524"/>
<accession>A0A4Y7Q524</accession>
<keyword evidence="3" id="KW-1185">Reference proteome</keyword>
<dbReference type="OrthoDB" id="2678060at2759"/>
<dbReference type="Gene3D" id="2.130.10.10">
    <property type="entry name" value="YVTN repeat-like/Quinoprotein amine dehydrogenase"/>
    <property type="match status" value="1"/>
</dbReference>
<evidence type="ECO:0000313" key="2">
    <source>
        <dbReference type="EMBL" id="TDL22272.1"/>
    </source>
</evidence>
<evidence type="ECO:0000256" key="1">
    <source>
        <dbReference type="PROSITE-ProRule" id="PRU00221"/>
    </source>
</evidence>
<reference evidence="2 3" key="1">
    <citation type="submission" date="2018-06" db="EMBL/GenBank/DDBJ databases">
        <title>A transcriptomic atlas of mushroom development highlights an independent origin of complex multicellularity.</title>
        <authorList>
            <consortium name="DOE Joint Genome Institute"/>
            <person name="Krizsan K."/>
            <person name="Almasi E."/>
            <person name="Merenyi Z."/>
            <person name="Sahu N."/>
            <person name="Viragh M."/>
            <person name="Koszo T."/>
            <person name="Mondo S."/>
            <person name="Kiss B."/>
            <person name="Balint B."/>
            <person name="Kues U."/>
            <person name="Barry K."/>
            <person name="Hegedus J.C."/>
            <person name="Henrissat B."/>
            <person name="Johnson J."/>
            <person name="Lipzen A."/>
            <person name="Ohm R."/>
            <person name="Nagy I."/>
            <person name="Pangilinan J."/>
            <person name="Yan J."/>
            <person name="Xiong Y."/>
            <person name="Grigoriev I.V."/>
            <person name="Hibbett D.S."/>
            <person name="Nagy L.G."/>
        </authorList>
    </citation>
    <scope>NUCLEOTIDE SEQUENCE [LARGE SCALE GENOMIC DNA]</scope>
    <source>
        <strain evidence="2 3">SZMC22713</strain>
    </source>
</reference>
<feature type="repeat" description="WD" evidence="1">
    <location>
        <begin position="7"/>
        <end position="48"/>
    </location>
</feature>
<dbReference type="Pfam" id="PF00400">
    <property type="entry name" value="WD40"/>
    <property type="match status" value="1"/>
</dbReference>
<dbReference type="InterPro" id="IPR001680">
    <property type="entry name" value="WD40_rpt"/>
</dbReference>
<sequence>MNPTRIPNRHSRTISSLSIDPSGVFVATGSTDGSVSVWSFLSKKIVYQETFASAITSIAWLISATAVSLVCGEKDGSIVVASPIGLLTVEQDGHVTGFTAFRSHISPVVGLLGQRESFVSASSDELSVWFSADGIVCEQHSLYDTSTIAGGASVYEIAKSDSPDGLVICFFVDDTIAGFSLLTQSVIWRMTSSTKCRTYIPDSIIVCTPHQPELAMTGVDCPRIRLIAAGATHLSVIQQSTSHFLIRTFNGDIIVWDAVRGDVLFYLDIRDFGKDVRDDILTAHYDEETHTLRIIACPIHSTKCVAWDLHRCSRRIPPTPSFTVLRDIKAGKPFVPERSSKQHLRMGAAKANRKASASAALAVSVAVRRSTRRRRIPARFTSTTLTQNSSQ</sequence>
<organism evidence="2 3">
    <name type="scientific">Rickenella mellea</name>
    <dbReference type="NCBI Taxonomy" id="50990"/>
    <lineage>
        <taxon>Eukaryota</taxon>
        <taxon>Fungi</taxon>
        <taxon>Dikarya</taxon>
        <taxon>Basidiomycota</taxon>
        <taxon>Agaricomycotina</taxon>
        <taxon>Agaricomycetes</taxon>
        <taxon>Hymenochaetales</taxon>
        <taxon>Rickenellaceae</taxon>
        <taxon>Rickenella</taxon>
    </lineage>
</organism>
<dbReference type="InterPro" id="IPR015943">
    <property type="entry name" value="WD40/YVTN_repeat-like_dom_sf"/>
</dbReference>
<keyword evidence="1" id="KW-0853">WD repeat</keyword>
<dbReference type="PROSITE" id="PS50082">
    <property type="entry name" value="WD_REPEATS_2"/>
    <property type="match status" value="1"/>
</dbReference>
<dbReference type="EMBL" id="ML170176">
    <property type="protein sequence ID" value="TDL22272.1"/>
    <property type="molecule type" value="Genomic_DNA"/>
</dbReference>
<name>A0A4Y7Q524_9AGAM</name>
<dbReference type="PROSITE" id="PS50294">
    <property type="entry name" value="WD_REPEATS_REGION"/>
    <property type="match status" value="1"/>
</dbReference>
<proteinExistence type="predicted"/>